<sequence length="92" mass="10759">MRFHATCDQDFQKFRNFMNYSLCCFRVFEENFVFEILTSFCDISLDSDKLENIPKIHRKLFRSGGINGLQSSHNAYVNVQESSPAEALLKRN</sequence>
<dbReference type="Proteomes" id="UP000055024">
    <property type="component" value="Unassembled WGS sequence"/>
</dbReference>
<name>A0A0V1GDJ3_9BILA</name>
<dbReference type="AlphaFoldDB" id="A0A0V1GDJ3"/>
<keyword evidence="2" id="KW-1185">Reference proteome</keyword>
<proteinExistence type="predicted"/>
<protein>
    <submittedName>
        <fullName evidence="1">Uncharacterized protein</fullName>
    </submittedName>
</protein>
<reference evidence="1 2" key="1">
    <citation type="submission" date="2015-01" db="EMBL/GenBank/DDBJ databases">
        <title>Evolution of Trichinella species and genotypes.</title>
        <authorList>
            <person name="Korhonen P.K."/>
            <person name="Edoardo P."/>
            <person name="Giuseppe L.R."/>
            <person name="Gasser R.B."/>
        </authorList>
    </citation>
    <scope>NUCLEOTIDE SEQUENCE [LARGE SCALE GENOMIC DNA]</scope>
    <source>
        <strain evidence="1">ISS1029</strain>
    </source>
</reference>
<evidence type="ECO:0000313" key="1">
    <source>
        <dbReference type="EMBL" id="KRY96337.1"/>
    </source>
</evidence>
<accession>A0A0V1GDJ3</accession>
<evidence type="ECO:0000313" key="2">
    <source>
        <dbReference type="Proteomes" id="UP000055024"/>
    </source>
</evidence>
<gene>
    <name evidence="1" type="ORF">T11_17443</name>
</gene>
<dbReference type="EMBL" id="JYDP01002918">
    <property type="protein sequence ID" value="KRY96337.1"/>
    <property type="molecule type" value="Genomic_DNA"/>
</dbReference>
<organism evidence="1 2">
    <name type="scientific">Trichinella zimbabwensis</name>
    <dbReference type="NCBI Taxonomy" id="268475"/>
    <lineage>
        <taxon>Eukaryota</taxon>
        <taxon>Metazoa</taxon>
        <taxon>Ecdysozoa</taxon>
        <taxon>Nematoda</taxon>
        <taxon>Enoplea</taxon>
        <taxon>Dorylaimia</taxon>
        <taxon>Trichinellida</taxon>
        <taxon>Trichinellidae</taxon>
        <taxon>Trichinella</taxon>
    </lineage>
</organism>
<comment type="caution">
    <text evidence="1">The sequence shown here is derived from an EMBL/GenBank/DDBJ whole genome shotgun (WGS) entry which is preliminary data.</text>
</comment>